<dbReference type="NCBIfam" id="NF041518">
    <property type="entry name" value="choice_anch_Q"/>
    <property type="match status" value="1"/>
</dbReference>
<evidence type="ECO:0000259" key="10">
    <source>
        <dbReference type="Pfam" id="PF18998"/>
    </source>
</evidence>
<dbReference type="SMART" id="SM00710">
    <property type="entry name" value="PbH1"/>
    <property type="match status" value="10"/>
</dbReference>
<name>A0A5K7YIS4_9BACT</name>
<dbReference type="GO" id="GO:0009279">
    <property type="term" value="C:cell outer membrane"/>
    <property type="evidence" value="ECO:0007669"/>
    <property type="project" value="UniProtKB-SubCell"/>
</dbReference>
<comment type="subcellular location">
    <subcellularLocation>
        <location evidence="1">Cell envelope</location>
    </subcellularLocation>
    <subcellularLocation>
        <location evidence="2">Cell outer membrane</location>
    </subcellularLocation>
    <subcellularLocation>
        <location evidence="3">Secreted</location>
    </subcellularLocation>
</comment>
<feature type="region of interest" description="Disordered" evidence="8">
    <location>
        <begin position="972"/>
        <end position="999"/>
    </location>
</feature>
<proteinExistence type="predicted"/>
<dbReference type="EMBL" id="AP021874">
    <property type="protein sequence ID" value="BBO68828.1"/>
    <property type="molecule type" value="Genomic_DNA"/>
</dbReference>
<dbReference type="Gene3D" id="2.160.20.10">
    <property type="entry name" value="Single-stranded right-handed beta-helix, Pectin lyase-like"/>
    <property type="match status" value="2"/>
</dbReference>
<feature type="compositionally biased region" description="Acidic residues" evidence="8">
    <location>
        <begin position="1028"/>
        <end position="1043"/>
    </location>
</feature>
<gene>
    <name evidence="11" type="ORF">DSCA_27580</name>
</gene>
<feature type="domain" description="Bacterial repeat" evidence="10">
    <location>
        <begin position="885"/>
        <end position="950"/>
    </location>
</feature>
<dbReference type="Proteomes" id="UP000427906">
    <property type="component" value="Chromosome"/>
</dbReference>
<dbReference type="SUPFAM" id="SSF51126">
    <property type="entry name" value="Pectin lyase-like"/>
    <property type="match status" value="2"/>
</dbReference>
<feature type="chain" id="PRO_5024365140" description="Bacterial repeat domain-containing protein" evidence="9">
    <location>
        <begin position="20"/>
        <end position="1079"/>
    </location>
</feature>
<dbReference type="InterPro" id="IPR006626">
    <property type="entry name" value="PbH1"/>
</dbReference>
<feature type="domain" description="Bacterial repeat" evidence="10">
    <location>
        <begin position="811"/>
        <end position="876"/>
    </location>
</feature>
<evidence type="ECO:0000256" key="1">
    <source>
        <dbReference type="ARBA" id="ARBA00004196"/>
    </source>
</evidence>
<dbReference type="InterPro" id="IPR044060">
    <property type="entry name" value="Bacterial_rp_domain"/>
</dbReference>
<dbReference type="InterPro" id="IPR011050">
    <property type="entry name" value="Pectin_lyase_fold/virulence"/>
</dbReference>
<feature type="signal peptide" evidence="9">
    <location>
        <begin position="1"/>
        <end position="19"/>
    </location>
</feature>
<evidence type="ECO:0000256" key="3">
    <source>
        <dbReference type="ARBA" id="ARBA00004613"/>
    </source>
</evidence>
<evidence type="ECO:0000313" key="12">
    <source>
        <dbReference type="Proteomes" id="UP000427906"/>
    </source>
</evidence>
<reference evidence="11 12" key="1">
    <citation type="submission" date="2019-11" db="EMBL/GenBank/DDBJ databases">
        <title>Comparative genomics of hydrocarbon-degrading Desulfosarcina strains.</title>
        <authorList>
            <person name="Watanabe M."/>
            <person name="Kojima H."/>
            <person name="Fukui M."/>
        </authorList>
    </citation>
    <scope>NUCLEOTIDE SEQUENCE [LARGE SCALE GENOMIC DNA]</scope>
    <source>
        <strain evidence="11 12">PL12</strain>
    </source>
</reference>
<organism evidence="11 12">
    <name type="scientific">Desulfosarcina alkanivorans</name>
    <dbReference type="NCBI Taxonomy" id="571177"/>
    <lineage>
        <taxon>Bacteria</taxon>
        <taxon>Pseudomonadati</taxon>
        <taxon>Thermodesulfobacteriota</taxon>
        <taxon>Desulfobacteria</taxon>
        <taxon>Desulfobacterales</taxon>
        <taxon>Desulfosarcinaceae</taxon>
        <taxon>Desulfosarcina</taxon>
    </lineage>
</organism>
<feature type="compositionally biased region" description="Basic and acidic residues" evidence="8">
    <location>
        <begin position="1044"/>
        <end position="1053"/>
    </location>
</feature>
<dbReference type="PANTHER" id="PTHR11319">
    <property type="entry name" value="G PROTEIN-COUPLED RECEPTOR-RELATED"/>
    <property type="match status" value="1"/>
</dbReference>
<sequence length="1079" mass="111495">MKTAVMSVLIVSLILSAGADGFAATWFVRSDVAESGDGTSWEGAFAGVAEAVAAASAGDDVWVQAGRYLPSSTIYLSKAIAVLGGFTGNETDADQRNFAANETILDGGGAIRILQVSASATLDGLTITNGSANRAGAMWISGGSPIFQNCMITHNQSTESDTSSVGYNGGGAAYVLFATPTFNNCVFAHNTALAFGGAVNAYNGSARFINCTFTRNIAYSGGAFYIQGYTGTKHALYNCIFWGNTGGSRPDVEVKYASTDGPEGSNNCCAGYYLGDAQVYTDPLLIDPDNGNYHIGPGSSCIDQGTSSTTLLAVDVDGDARQLDGDANGSAVVDIGADEYDPSQVFFADFYVDGLDGDDGNDGTTWATAKASLQAAIDAATENDEIWVRSHTYGLSAEVDVDKILFVYGGFAGTEIQRDSRDWVARPTVIDGQDTVRCMNMNAAATVDGFTFTHGSAVNGGAILVSADGATVANSSIQNSSATGSGGGVYCSRTTNLNGCTILNNTAGENGGGIYTISSNSTTISDCLISGNTTSRSTDGGGGGIYNDAGFSPLITGCTIRGNITAGHGGGIHNNERNDARISGCTIILNSASKNGGGIYSGQNSSINYARPEITNCVIANNHAASGGGLYSDEASDTDMINCTIAGNTASSHGAGLYLAYRNSYAAVMNSIFMGNVLDGGGYSDIEFVYYDGIAGSSFNNLKLLYNNFSMLDASWHNAGAPQKIGNMAVSPDFTDYNGPDGDPLAGGDSDYHLSPESGLLDVGIESYATYSLTAPCDDLEGNERPQGMGYDLGAYETLISTPTYTLTATVFGGFGTVTPTGGTYYDGTEVLLTAEPDDGYQVAAWSGTSDDNSTATTNTVVMNGPKTVTVSFEGIPATTYDLTATVSGGNGTVSPASGTYDEGETVTLTATPDTGYHVMSWSGTDDDNSTATTNTVVMDSNQTVTVLFSCTDPDDADTDDDGIADAIEDANQNGTVDAGETDPCNADTDGDGLQDGTEAGYTLADITDDTDTGVFQADLDPLTTTDPLDDDSDSDGWLDGQEDTNHNGRVDSEETDPGVSDASGRKAMPWVPLLLLED</sequence>
<keyword evidence="5 9" id="KW-0732">Signal</keyword>
<dbReference type="PANTHER" id="PTHR11319:SF35">
    <property type="entry name" value="OUTER MEMBRANE PROTEIN PMPC-RELATED"/>
    <property type="match status" value="1"/>
</dbReference>
<dbReference type="GO" id="GO:0005576">
    <property type="term" value="C:extracellular region"/>
    <property type="evidence" value="ECO:0007669"/>
    <property type="project" value="UniProtKB-SubCell"/>
</dbReference>
<dbReference type="RefSeq" id="WP_167527766.1">
    <property type="nucleotide sequence ID" value="NZ_AP021874.1"/>
</dbReference>
<dbReference type="AlphaFoldDB" id="A0A5K7YIS4"/>
<evidence type="ECO:0000256" key="6">
    <source>
        <dbReference type="ARBA" id="ARBA00023136"/>
    </source>
</evidence>
<evidence type="ECO:0000313" key="11">
    <source>
        <dbReference type="EMBL" id="BBO68828.1"/>
    </source>
</evidence>
<accession>A0A5K7YIS4</accession>
<evidence type="ECO:0000256" key="4">
    <source>
        <dbReference type="ARBA" id="ARBA00022525"/>
    </source>
</evidence>
<keyword evidence="4" id="KW-0964">Secreted</keyword>
<keyword evidence="12" id="KW-1185">Reference proteome</keyword>
<evidence type="ECO:0000256" key="2">
    <source>
        <dbReference type="ARBA" id="ARBA00004442"/>
    </source>
</evidence>
<evidence type="ECO:0000256" key="8">
    <source>
        <dbReference type="SAM" id="MobiDB-lite"/>
    </source>
</evidence>
<evidence type="ECO:0000256" key="7">
    <source>
        <dbReference type="ARBA" id="ARBA00023237"/>
    </source>
</evidence>
<evidence type="ECO:0000256" key="9">
    <source>
        <dbReference type="SAM" id="SignalP"/>
    </source>
</evidence>
<dbReference type="Pfam" id="PF02415">
    <property type="entry name" value="Chlam_PMP"/>
    <property type="match status" value="1"/>
</dbReference>
<dbReference type="InterPro" id="IPR012334">
    <property type="entry name" value="Pectin_lyas_fold"/>
</dbReference>
<protein>
    <recommendedName>
        <fullName evidence="10">Bacterial repeat domain-containing protein</fullName>
    </recommendedName>
</protein>
<keyword evidence="6" id="KW-0472">Membrane</keyword>
<dbReference type="InterPro" id="IPR059226">
    <property type="entry name" value="Choice_anch_Q_dom"/>
</dbReference>
<feature type="region of interest" description="Disordered" evidence="8">
    <location>
        <begin position="1015"/>
        <end position="1079"/>
    </location>
</feature>
<evidence type="ECO:0000256" key="5">
    <source>
        <dbReference type="ARBA" id="ARBA00022729"/>
    </source>
</evidence>
<dbReference type="Pfam" id="PF18998">
    <property type="entry name" value="Flg_new_2"/>
    <property type="match status" value="2"/>
</dbReference>
<keyword evidence="7" id="KW-0998">Cell outer membrane</keyword>
<dbReference type="InterPro" id="IPR003368">
    <property type="entry name" value="POMP_repeat"/>
</dbReference>
<dbReference type="KEGG" id="dalk:DSCA_27580"/>